<evidence type="ECO:0000313" key="4">
    <source>
        <dbReference type="Proteomes" id="UP000742786"/>
    </source>
</evidence>
<evidence type="ECO:0000313" key="3">
    <source>
        <dbReference type="EMBL" id="CAG4884158.1"/>
    </source>
</evidence>
<dbReference type="PANTHER" id="PTHR34216">
    <property type="match status" value="1"/>
</dbReference>
<organism evidence="3 4">
    <name type="scientific">Georgfuchsia toluolica</name>
    <dbReference type="NCBI Taxonomy" id="424218"/>
    <lineage>
        <taxon>Bacteria</taxon>
        <taxon>Pseudomonadati</taxon>
        <taxon>Pseudomonadota</taxon>
        <taxon>Betaproteobacteria</taxon>
        <taxon>Nitrosomonadales</taxon>
        <taxon>Sterolibacteriaceae</taxon>
        <taxon>Georgfuchsia</taxon>
    </lineage>
</organism>
<dbReference type="InterPro" id="IPR011330">
    <property type="entry name" value="Glyco_hydro/deAcase_b/a-brl"/>
</dbReference>
<dbReference type="CDD" id="cd10969">
    <property type="entry name" value="CE4_Ecf1_like_5s"/>
    <property type="match status" value="1"/>
</dbReference>
<accession>A0A916J654</accession>
<dbReference type="GO" id="GO:0005975">
    <property type="term" value="P:carbohydrate metabolic process"/>
    <property type="evidence" value="ECO:0007669"/>
    <property type="project" value="InterPro"/>
</dbReference>
<dbReference type="PROSITE" id="PS51677">
    <property type="entry name" value="NODB"/>
    <property type="match status" value="1"/>
</dbReference>
<dbReference type="InterPro" id="IPR051398">
    <property type="entry name" value="Polysacch_Deacetylase"/>
</dbReference>
<gene>
    <name evidence="3" type="ORF">GTOL_12041</name>
</gene>
<protein>
    <submittedName>
        <fullName evidence="3">Polysaccharide deacetylase</fullName>
    </submittedName>
</protein>
<dbReference type="Proteomes" id="UP000742786">
    <property type="component" value="Unassembled WGS sequence"/>
</dbReference>
<comment type="caution">
    <text evidence="3">The sequence shown here is derived from an EMBL/GenBank/DDBJ whole genome shotgun (WGS) entry which is preliminary data.</text>
</comment>
<dbReference type="InterPro" id="IPR002509">
    <property type="entry name" value="NODB_dom"/>
</dbReference>
<evidence type="ECO:0000256" key="1">
    <source>
        <dbReference type="ARBA" id="ARBA00022729"/>
    </source>
</evidence>
<dbReference type="Gene3D" id="3.20.20.370">
    <property type="entry name" value="Glycoside hydrolase/deacetylase"/>
    <property type="match status" value="1"/>
</dbReference>
<keyword evidence="1" id="KW-0732">Signal</keyword>
<dbReference type="AlphaFoldDB" id="A0A916J654"/>
<dbReference type="EMBL" id="CAJQUM010000001">
    <property type="protein sequence ID" value="CAG4884158.1"/>
    <property type="molecule type" value="Genomic_DNA"/>
</dbReference>
<evidence type="ECO:0000259" key="2">
    <source>
        <dbReference type="PROSITE" id="PS51677"/>
    </source>
</evidence>
<feature type="domain" description="NodB homology" evidence="2">
    <location>
        <begin position="61"/>
        <end position="274"/>
    </location>
</feature>
<keyword evidence="4" id="KW-1185">Reference proteome</keyword>
<name>A0A916J654_9PROT</name>
<dbReference type="GO" id="GO:0016810">
    <property type="term" value="F:hydrolase activity, acting on carbon-nitrogen (but not peptide) bonds"/>
    <property type="evidence" value="ECO:0007669"/>
    <property type="project" value="InterPro"/>
</dbReference>
<dbReference type="PANTHER" id="PTHR34216:SF13">
    <property type="entry name" value="XYLANASE_CHITIN DEACETYLASE"/>
    <property type="match status" value="1"/>
</dbReference>
<sequence>MKPARSVPVLMYHHISPCPGLVTLTPGHFAEQMAALSAAGYRTLDANQFGAYLAGNPVPDKSVVLSFDDGYLDNWVYAHPVLEKFAFTALMFVVTGWVREGPRRPHANQGSNNLPATPEHNVCKRIIAEGRSDEVIVRWSEIEAMVSAGTFEFHSHTHTHNRWDKTCVAPAEKRHALASDLASARSLLETRLGSTSDHLCWPQGYFDDDYLAVARNAGYRHLYTTVPGANLPGDDPAYIHRIVVKDKGARWLLSRLWLYRHPTLAHWYATRRKH</sequence>
<proteinExistence type="predicted"/>
<dbReference type="RefSeq" id="WP_220636032.1">
    <property type="nucleotide sequence ID" value="NZ_CAJQUM010000001.1"/>
</dbReference>
<reference evidence="3" key="1">
    <citation type="submission" date="2021-04" db="EMBL/GenBank/DDBJ databases">
        <authorList>
            <person name="Hornung B."/>
        </authorList>
    </citation>
    <scope>NUCLEOTIDE SEQUENCE</scope>
    <source>
        <strain evidence="3">G5G6</strain>
    </source>
</reference>
<dbReference type="SUPFAM" id="SSF88713">
    <property type="entry name" value="Glycoside hydrolase/deacetylase"/>
    <property type="match status" value="1"/>
</dbReference>
<dbReference type="Pfam" id="PF01522">
    <property type="entry name" value="Polysacc_deac_1"/>
    <property type="match status" value="1"/>
</dbReference>